<feature type="domain" description="N-acetyltransferase" evidence="11">
    <location>
        <begin position="4"/>
        <end position="220"/>
    </location>
</feature>
<protein>
    <recommendedName>
        <fullName evidence="8">N-alpha-acetyltransferase 60</fullName>
        <ecNumber evidence="7">2.3.1.259</ecNumber>
        <ecNumber evidence="1">2.3.1.48</ecNumber>
    </recommendedName>
</protein>
<keyword evidence="4" id="KW-0156">Chromatin regulator</keyword>
<sequence>MYSIQVRPITSSDVRNLRQLHSQLLPLVTYNNPFFTQLLIMPNRHCLAAFDMADPTVPVGFISALVHNAPGSDYRSDREELDFLVDQHLDGVPKRRGGSGLSTNSDDGPSREPRIELLTLGVAPAYQHTGLARRFVRDMVARVQASMPKTASVAGLPPPSPLTPDDDRNTYFVPSAKKTVIVYANVATTNFPAINFYKRIGMNVLPGVRLDGLYRGQGQQASRLLNNTNIFSKEGNLGGSAIRATGMGNSNDAFVVAGLL</sequence>
<evidence type="ECO:0000256" key="6">
    <source>
        <dbReference type="ARBA" id="ARBA00025774"/>
    </source>
</evidence>
<gene>
    <name evidence="12" type="ORF">FA15DRAFT_686985</name>
</gene>
<evidence type="ECO:0000313" key="13">
    <source>
        <dbReference type="Proteomes" id="UP000307440"/>
    </source>
</evidence>
<evidence type="ECO:0000259" key="11">
    <source>
        <dbReference type="PROSITE" id="PS51186"/>
    </source>
</evidence>
<dbReference type="GO" id="GO:0004402">
    <property type="term" value="F:histone acetyltransferase activity"/>
    <property type="evidence" value="ECO:0007669"/>
    <property type="project" value="TreeGrafter"/>
</dbReference>
<keyword evidence="2" id="KW-0808">Transferase</keyword>
<dbReference type="STRING" id="230819.A0A5C3KYP6"/>
<dbReference type="GO" id="GO:0000139">
    <property type="term" value="C:Golgi membrane"/>
    <property type="evidence" value="ECO:0007669"/>
    <property type="project" value="TreeGrafter"/>
</dbReference>
<keyword evidence="3" id="KW-0159">Chromosome partition</keyword>
<reference evidence="12 13" key="1">
    <citation type="journal article" date="2019" name="Nat. Ecol. Evol.">
        <title>Megaphylogeny resolves global patterns of mushroom evolution.</title>
        <authorList>
            <person name="Varga T."/>
            <person name="Krizsan K."/>
            <person name="Foldi C."/>
            <person name="Dima B."/>
            <person name="Sanchez-Garcia M."/>
            <person name="Sanchez-Ramirez S."/>
            <person name="Szollosi G.J."/>
            <person name="Szarkandi J.G."/>
            <person name="Papp V."/>
            <person name="Albert L."/>
            <person name="Andreopoulos W."/>
            <person name="Angelini C."/>
            <person name="Antonin V."/>
            <person name="Barry K.W."/>
            <person name="Bougher N.L."/>
            <person name="Buchanan P."/>
            <person name="Buyck B."/>
            <person name="Bense V."/>
            <person name="Catcheside P."/>
            <person name="Chovatia M."/>
            <person name="Cooper J."/>
            <person name="Damon W."/>
            <person name="Desjardin D."/>
            <person name="Finy P."/>
            <person name="Geml J."/>
            <person name="Haridas S."/>
            <person name="Hughes K."/>
            <person name="Justo A."/>
            <person name="Karasinski D."/>
            <person name="Kautmanova I."/>
            <person name="Kiss B."/>
            <person name="Kocsube S."/>
            <person name="Kotiranta H."/>
            <person name="LaButti K.M."/>
            <person name="Lechner B.E."/>
            <person name="Liimatainen K."/>
            <person name="Lipzen A."/>
            <person name="Lukacs Z."/>
            <person name="Mihaltcheva S."/>
            <person name="Morgado L.N."/>
            <person name="Niskanen T."/>
            <person name="Noordeloos M.E."/>
            <person name="Ohm R.A."/>
            <person name="Ortiz-Santana B."/>
            <person name="Ovrebo C."/>
            <person name="Racz N."/>
            <person name="Riley R."/>
            <person name="Savchenko A."/>
            <person name="Shiryaev A."/>
            <person name="Soop K."/>
            <person name="Spirin V."/>
            <person name="Szebenyi C."/>
            <person name="Tomsovsky M."/>
            <person name="Tulloss R.E."/>
            <person name="Uehling J."/>
            <person name="Grigoriev I.V."/>
            <person name="Vagvolgyi C."/>
            <person name="Papp T."/>
            <person name="Martin F.M."/>
            <person name="Miettinen O."/>
            <person name="Hibbett D.S."/>
            <person name="Nagy L.G."/>
        </authorList>
    </citation>
    <scope>NUCLEOTIDE SEQUENCE [LARGE SCALE GENOMIC DNA]</scope>
    <source>
        <strain evidence="12 13">CBS 121175</strain>
    </source>
</reference>
<dbReference type="GO" id="GO:0007059">
    <property type="term" value="P:chromosome segregation"/>
    <property type="evidence" value="ECO:0007669"/>
    <property type="project" value="UniProtKB-KW"/>
</dbReference>
<dbReference type="EC" id="2.3.1.48" evidence="1"/>
<dbReference type="Gene3D" id="3.40.630.30">
    <property type="match status" value="1"/>
</dbReference>
<evidence type="ECO:0000256" key="1">
    <source>
        <dbReference type="ARBA" id="ARBA00013184"/>
    </source>
</evidence>
<dbReference type="GO" id="GO:0120518">
    <property type="term" value="F:protein N-terminal-methionine acetyltransferase activity"/>
    <property type="evidence" value="ECO:0007669"/>
    <property type="project" value="UniProtKB-EC"/>
</dbReference>
<evidence type="ECO:0000256" key="4">
    <source>
        <dbReference type="ARBA" id="ARBA00022853"/>
    </source>
</evidence>
<dbReference type="InterPro" id="IPR045141">
    <property type="entry name" value="NAA60-like"/>
</dbReference>
<dbReference type="SUPFAM" id="SSF55729">
    <property type="entry name" value="Acyl-CoA N-acyltransferases (Nat)"/>
    <property type="match status" value="1"/>
</dbReference>
<comment type="similarity">
    <text evidence="6">Belongs to the acetyltransferase family. NAA60 subfamily.</text>
</comment>
<evidence type="ECO:0000256" key="9">
    <source>
        <dbReference type="ARBA" id="ARBA00048017"/>
    </source>
</evidence>
<dbReference type="InterPro" id="IPR016181">
    <property type="entry name" value="Acyl_CoA_acyltransferase"/>
</dbReference>
<comment type="catalytic activity">
    <reaction evidence="10">
        <text>N-terminal L-methionyl-[transmembrane protein] + acetyl-CoA = N-terminal N(alpha)-acetyl-L-methionyl-[transmembrane protein] + CoA + H(+)</text>
        <dbReference type="Rhea" id="RHEA:50604"/>
        <dbReference type="Rhea" id="RHEA-COMP:12745"/>
        <dbReference type="Rhea" id="RHEA-COMP:12746"/>
        <dbReference type="ChEBI" id="CHEBI:15378"/>
        <dbReference type="ChEBI" id="CHEBI:57287"/>
        <dbReference type="ChEBI" id="CHEBI:57288"/>
        <dbReference type="ChEBI" id="CHEBI:64731"/>
        <dbReference type="ChEBI" id="CHEBI:133414"/>
        <dbReference type="EC" id="2.3.1.259"/>
    </reaction>
</comment>
<name>A0A5C3KYP6_COPMA</name>
<comment type="catalytic activity">
    <reaction evidence="9">
        <text>L-lysyl-[protein] + acetyl-CoA = N(6)-acetyl-L-lysyl-[protein] + CoA + H(+)</text>
        <dbReference type="Rhea" id="RHEA:45948"/>
        <dbReference type="Rhea" id="RHEA-COMP:9752"/>
        <dbReference type="Rhea" id="RHEA-COMP:10731"/>
        <dbReference type="ChEBI" id="CHEBI:15378"/>
        <dbReference type="ChEBI" id="CHEBI:29969"/>
        <dbReference type="ChEBI" id="CHEBI:57287"/>
        <dbReference type="ChEBI" id="CHEBI:57288"/>
        <dbReference type="ChEBI" id="CHEBI:61930"/>
        <dbReference type="EC" id="2.3.1.48"/>
    </reaction>
</comment>
<evidence type="ECO:0000313" key="12">
    <source>
        <dbReference type="EMBL" id="TFK25542.1"/>
    </source>
</evidence>
<dbReference type="AlphaFoldDB" id="A0A5C3KYP6"/>
<evidence type="ECO:0000256" key="3">
    <source>
        <dbReference type="ARBA" id="ARBA00022829"/>
    </source>
</evidence>
<keyword evidence="13" id="KW-1185">Reference proteome</keyword>
<evidence type="ECO:0000256" key="2">
    <source>
        <dbReference type="ARBA" id="ARBA00022679"/>
    </source>
</evidence>
<dbReference type="PANTHER" id="PTHR14744:SF15">
    <property type="entry name" value="N-ALPHA-ACETYLTRANSFERASE 60"/>
    <property type="match status" value="1"/>
</dbReference>
<organism evidence="12 13">
    <name type="scientific">Coprinopsis marcescibilis</name>
    <name type="common">Agaric fungus</name>
    <name type="synonym">Psathyrella marcescibilis</name>
    <dbReference type="NCBI Taxonomy" id="230819"/>
    <lineage>
        <taxon>Eukaryota</taxon>
        <taxon>Fungi</taxon>
        <taxon>Dikarya</taxon>
        <taxon>Basidiomycota</taxon>
        <taxon>Agaricomycotina</taxon>
        <taxon>Agaricomycetes</taxon>
        <taxon>Agaricomycetidae</taxon>
        <taxon>Agaricales</taxon>
        <taxon>Agaricineae</taxon>
        <taxon>Psathyrellaceae</taxon>
        <taxon>Coprinopsis</taxon>
    </lineage>
</organism>
<dbReference type="PANTHER" id="PTHR14744">
    <property type="entry name" value="N-ALPHA-ACETYLTRANSFERASE 60"/>
    <property type="match status" value="1"/>
</dbReference>
<dbReference type="OrthoDB" id="47374at2759"/>
<evidence type="ECO:0000256" key="5">
    <source>
        <dbReference type="ARBA" id="ARBA00023315"/>
    </source>
</evidence>
<dbReference type="PROSITE" id="PS51186">
    <property type="entry name" value="GNAT"/>
    <property type="match status" value="1"/>
</dbReference>
<evidence type="ECO:0000256" key="8">
    <source>
        <dbReference type="ARBA" id="ARBA00026144"/>
    </source>
</evidence>
<evidence type="ECO:0000256" key="7">
    <source>
        <dbReference type="ARBA" id="ARBA00026111"/>
    </source>
</evidence>
<dbReference type="EC" id="2.3.1.259" evidence="7"/>
<keyword evidence="5" id="KW-0012">Acyltransferase</keyword>
<proteinExistence type="inferred from homology"/>
<evidence type="ECO:0000256" key="10">
    <source>
        <dbReference type="ARBA" id="ARBA00048848"/>
    </source>
</evidence>
<dbReference type="EMBL" id="ML210185">
    <property type="protein sequence ID" value="TFK25542.1"/>
    <property type="molecule type" value="Genomic_DNA"/>
</dbReference>
<dbReference type="Proteomes" id="UP000307440">
    <property type="component" value="Unassembled WGS sequence"/>
</dbReference>
<dbReference type="InterPro" id="IPR000182">
    <property type="entry name" value="GNAT_dom"/>
</dbReference>
<accession>A0A5C3KYP6</accession>